<evidence type="ECO:0000313" key="3">
    <source>
        <dbReference type="Proteomes" id="UP000574390"/>
    </source>
</evidence>
<keyword evidence="1" id="KW-0732">Signal</keyword>
<evidence type="ECO:0000313" key="2">
    <source>
        <dbReference type="EMBL" id="KAF4726031.1"/>
    </source>
</evidence>
<feature type="signal peptide" evidence="1">
    <location>
        <begin position="1"/>
        <end position="27"/>
    </location>
</feature>
<sequence length="111" mass="12716">MSTKQVMIRASAALVVGLLSSLPLLKGYPEMDYTSGFYADSNTTICRFHNYRFATEQYEELKFTVREDAKNILYSATREHPQVFVNSQIVLAMVYSEAYRDLADTIKTIEE</sequence>
<feature type="chain" id="PRO_5029783675" evidence="1">
    <location>
        <begin position="28"/>
        <end position="111"/>
    </location>
</feature>
<reference evidence="2 3" key="1">
    <citation type="submission" date="2020-04" db="EMBL/GenBank/DDBJ databases">
        <title>Perkinsus olseni comparative genomics.</title>
        <authorList>
            <person name="Bogema D.R."/>
        </authorList>
    </citation>
    <scope>NUCLEOTIDE SEQUENCE [LARGE SCALE GENOMIC DNA]</scope>
    <source>
        <strain evidence="2">ATCC PRA-205</strain>
    </source>
</reference>
<accession>A0A7J6S000</accession>
<dbReference type="AlphaFoldDB" id="A0A7J6S000"/>
<gene>
    <name evidence="2" type="ORF">FOZ62_004581</name>
</gene>
<organism evidence="2 3">
    <name type="scientific">Perkinsus olseni</name>
    <name type="common">Perkinsus atlanticus</name>
    <dbReference type="NCBI Taxonomy" id="32597"/>
    <lineage>
        <taxon>Eukaryota</taxon>
        <taxon>Sar</taxon>
        <taxon>Alveolata</taxon>
        <taxon>Perkinsozoa</taxon>
        <taxon>Perkinsea</taxon>
        <taxon>Perkinsida</taxon>
        <taxon>Perkinsidae</taxon>
        <taxon>Perkinsus</taxon>
    </lineage>
</organism>
<feature type="non-terminal residue" evidence="2">
    <location>
        <position position="111"/>
    </location>
</feature>
<evidence type="ECO:0000256" key="1">
    <source>
        <dbReference type="SAM" id="SignalP"/>
    </source>
</evidence>
<dbReference type="EMBL" id="JABANM010018481">
    <property type="protein sequence ID" value="KAF4726031.1"/>
    <property type="molecule type" value="Genomic_DNA"/>
</dbReference>
<proteinExistence type="predicted"/>
<comment type="caution">
    <text evidence="2">The sequence shown here is derived from an EMBL/GenBank/DDBJ whole genome shotgun (WGS) entry which is preliminary data.</text>
</comment>
<protein>
    <submittedName>
        <fullName evidence="2">Uncharacterized protein</fullName>
    </submittedName>
</protein>
<dbReference type="Proteomes" id="UP000574390">
    <property type="component" value="Unassembled WGS sequence"/>
</dbReference>
<name>A0A7J6S000_PEROL</name>